<keyword evidence="5" id="KW-1185">Reference proteome</keyword>
<dbReference type="SUPFAM" id="SSF102588">
    <property type="entry name" value="LmbE-like"/>
    <property type="match status" value="1"/>
</dbReference>
<dbReference type="GO" id="GO:0000225">
    <property type="term" value="F:N-acetylglucosaminylphosphatidylinositol deacetylase activity"/>
    <property type="evidence" value="ECO:0007669"/>
    <property type="project" value="UniProtKB-EC"/>
</dbReference>
<keyword evidence="3" id="KW-1133">Transmembrane helix</keyword>
<sequence>MLFDLNDEELQTRLEALKHLLLGANVLLFVAAALVFVVPFQREPNESSAPTKRALLVTAHPDDERAVREQELRACAGHIGLATPHVHVLEEPELQDGMQNHWDTSRIAAIVLDYVDKHRIDAVFTFDGYGVSGHPNHIATHCGVKQALREQSEKCSAATTPNAGAEKVVRGWALESTNIVRKYIGILDAVPSLWLTRQTEDAQQDRQFVFVFRPWWNYNAMALHQSQFVWYRRLFVVFSRYTFVNTFRPLLEVDVTDRPLAHKKTQ</sequence>
<dbReference type="InterPro" id="IPR003737">
    <property type="entry name" value="GlcNAc_PI_deacetylase-related"/>
</dbReference>
<dbReference type="EMBL" id="CANTFL010001060">
    <property type="protein sequence ID" value="CAI5730873.1"/>
    <property type="molecule type" value="Genomic_DNA"/>
</dbReference>
<organism evidence="4 5">
    <name type="scientific">Hyaloperonospora brassicae</name>
    <name type="common">Brassica downy mildew</name>
    <name type="synonym">Peronospora brassicae</name>
    <dbReference type="NCBI Taxonomy" id="162125"/>
    <lineage>
        <taxon>Eukaryota</taxon>
        <taxon>Sar</taxon>
        <taxon>Stramenopiles</taxon>
        <taxon>Oomycota</taxon>
        <taxon>Peronosporomycetes</taxon>
        <taxon>Peronosporales</taxon>
        <taxon>Peronosporaceae</taxon>
        <taxon>Hyaloperonospora</taxon>
    </lineage>
</organism>
<dbReference type="EC" id="3.5.1.89" evidence="2"/>
<evidence type="ECO:0000313" key="4">
    <source>
        <dbReference type="EMBL" id="CAI5730873.1"/>
    </source>
</evidence>
<dbReference type="PANTHER" id="PTHR12993">
    <property type="entry name" value="N-ACETYLGLUCOSAMINYL-PHOSPHATIDYLINOSITOL DE-N-ACETYLASE-RELATED"/>
    <property type="match status" value="1"/>
</dbReference>
<name>A0AAV0U3D8_HYABA</name>
<evidence type="ECO:0000256" key="3">
    <source>
        <dbReference type="SAM" id="Phobius"/>
    </source>
</evidence>
<protein>
    <recommendedName>
        <fullName evidence="2">N-acetylglucosaminylphosphatidylinositol deacetylase</fullName>
        <ecNumber evidence="2">3.5.1.89</ecNumber>
    </recommendedName>
</protein>
<comment type="caution">
    <text evidence="4">The sequence shown here is derived from an EMBL/GenBank/DDBJ whole genome shotgun (WGS) entry which is preliminary data.</text>
</comment>
<reference evidence="4" key="1">
    <citation type="submission" date="2022-12" db="EMBL/GenBank/DDBJ databases">
        <authorList>
            <person name="Webb A."/>
        </authorList>
    </citation>
    <scope>NUCLEOTIDE SEQUENCE</scope>
    <source>
        <strain evidence="4">Hp1</strain>
    </source>
</reference>
<keyword evidence="3" id="KW-0472">Membrane</keyword>
<evidence type="ECO:0000256" key="2">
    <source>
        <dbReference type="ARBA" id="ARBA00012176"/>
    </source>
</evidence>
<comment type="similarity">
    <text evidence="1">Belongs to the PIGL family.</text>
</comment>
<feature type="transmembrane region" description="Helical" evidence="3">
    <location>
        <begin position="20"/>
        <end position="40"/>
    </location>
</feature>
<dbReference type="AlphaFoldDB" id="A0AAV0U3D8"/>
<dbReference type="InterPro" id="IPR024078">
    <property type="entry name" value="LmbE-like_dom_sf"/>
</dbReference>
<gene>
    <name evidence="4" type="ORF">HBR001_LOCUS4996</name>
</gene>
<evidence type="ECO:0000256" key="1">
    <source>
        <dbReference type="ARBA" id="ARBA00006066"/>
    </source>
</evidence>
<dbReference type="PANTHER" id="PTHR12993:SF11">
    <property type="entry name" value="N-ACETYLGLUCOSAMINYL-PHOSPHATIDYLINOSITOL DE-N-ACETYLASE"/>
    <property type="match status" value="1"/>
</dbReference>
<dbReference type="Gene3D" id="3.40.50.10320">
    <property type="entry name" value="LmbE-like"/>
    <property type="match status" value="1"/>
</dbReference>
<dbReference type="Proteomes" id="UP001162031">
    <property type="component" value="Unassembled WGS sequence"/>
</dbReference>
<evidence type="ECO:0000313" key="5">
    <source>
        <dbReference type="Proteomes" id="UP001162031"/>
    </source>
</evidence>
<accession>A0AAV0U3D8</accession>
<proteinExistence type="inferred from homology"/>
<keyword evidence="3" id="KW-0812">Transmembrane</keyword>
<dbReference type="Pfam" id="PF02585">
    <property type="entry name" value="PIG-L"/>
    <property type="match status" value="1"/>
</dbReference>